<dbReference type="AlphaFoldDB" id="A0A858RJX5"/>
<evidence type="ECO:0000256" key="1">
    <source>
        <dbReference type="SAM" id="Phobius"/>
    </source>
</evidence>
<reference evidence="2 3" key="1">
    <citation type="submission" date="2020-04" db="EMBL/GenBank/DDBJ databases">
        <title>Luteolibacter sp. G-1-1-1 isolated from soil.</title>
        <authorList>
            <person name="Dahal R.H."/>
        </authorList>
    </citation>
    <scope>NUCLEOTIDE SEQUENCE [LARGE SCALE GENOMIC DNA]</scope>
    <source>
        <strain evidence="2 3">G-1-1-1</strain>
    </source>
</reference>
<dbReference type="Proteomes" id="UP000501812">
    <property type="component" value="Chromosome"/>
</dbReference>
<organism evidence="2 3">
    <name type="scientific">Luteolibacter luteus</name>
    <dbReference type="NCBI Taxonomy" id="2728835"/>
    <lineage>
        <taxon>Bacteria</taxon>
        <taxon>Pseudomonadati</taxon>
        <taxon>Verrucomicrobiota</taxon>
        <taxon>Verrucomicrobiia</taxon>
        <taxon>Verrucomicrobiales</taxon>
        <taxon>Verrucomicrobiaceae</taxon>
        <taxon>Luteolibacter</taxon>
    </lineage>
</organism>
<gene>
    <name evidence="2" type="ORF">HHL09_14115</name>
</gene>
<dbReference type="RefSeq" id="WP_169455271.1">
    <property type="nucleotide sequence ID" value="NZ_CP051774.1"/>
</dbReference>
<sequence>MNYVGKLFSIWVLIVAGVVWSPELFGWPLWKFPALLAGTLLVVIATLFIRGVIRFRRQGWGVWATSYPAEFQFAERHEGKTRSFRLPGDLIENGHPVYTRLPEERWRALAPEWAEDRRLEIEEKILRNPFYRPI</sequence>
<keyword evidence="3" id="KW-1185">Reference proteome</keyword>
<proteinExistence type="predicted"/>
<keyword evidence="1" id="KW-0472">Membrane</keyword>
<feature type="transmembrane region" description="Helical" evidence="1">
    <location>
        <begin position="32"/>
        <end position="53"/>
    </location>
</feature>
<dbReference type="KEGG" id="luo:HHL09_14115"/>
<keyword evidence="1" id="KW-1133">Transmembrane helix</keyword>
<dbReference type="EMBL" id="CP051774">
    <property type="protein sequence ID" value="QJE96871.1"/>
    <property type="molecule type" value="Genomic_DNA"/>
</dbReference>
<protein>
    <submittedName>
        <fullName evidence="2">Uncharacterized protein</fullName>
    </submittedName>
</protein>
<name>A0A858RJX5_9BACT</name>
<feature type="transmembrane region" description="Helical" evidence="1">
    <location>
        <begin position="7"/>
        <end position="26"/>
    </location>
</feature>
<evidence type="ECO:0000313" key="2">
    <source>
        <dbReference type="EMBL" id="QJE96871.1"/>
    </source>
</evidence>
<evidence type="ECO:0000313" key="3">
    <source>
        <dbReference type="Proteomes" id="UP000501812"/>
    </source>
</evidence>
<keyword evidence="1" id="KW-0812">Transmembrane</keyword>
<accession>A0A858RJX5</accession>